<dbReference type="AlphaFoldDB" id="A0A6C0JRB0"/>
<sequence length="73" mass="8144">MTYSTQFHWFGTTYEHSGPLVFYATISTQFALMSGTALMVGYMANRLCGHFWPGYIGCLGALALTTMRFDSQS</sequence>
<accession>A0A6C0JRB0</accession>
<keyword evidence="1" id="KW-1133">Transmembrane helix</keyword>
<evidence type="ECO:0000313" key="2">
    <source>
        <dbReference type="EMBL" id="QHU08305.1"/>
    </source>
</evidence>
<name>A0A6C0JRB0_9ZZZZ</name>
<protein>
    <submittedName>
        <fullName evidence="2">Uncharacterized protein</fullName>
    </submittedName>
</protein>
<dbReference type="EMBL" id="MN740696">
    <property type="protein sequence ID" value="QHU08305.1"/>
    <property type="molecule type" value="Genomic_DNA"/>
</dbReference>
<organism evidence="2">
    <name type="scientific">viral metagenome</name>
    <dbReference type="NCBI Taxonomy" id="1070528"/>
    <lineage>
        <taxon>unclassified sequences</taxon>
        <taxon>metagenomes</taxon>
        <taxon>organismal metagenomes</taxon>
    </lineage>
</organism>
<evidence type="ECO:0000256" key="1">
    <source>
        <dbReference type="SAM" id="Phobius"/>
    </source>
</evidence>
<keyword evidence="1" id="KW-0472">Membrane</keyword>
<proteinExistence type="predicted"/>
<keyword evidence="1" id="KW-0812">Transmembrane</keyword>
<feature type="transmembrane region" description="Helical" evidence="1">
    <location>
        <begin position="51"/>
        <end position="69"/>
    </location>
</feature>
<feature type="transmembrane region" description="Helical" evidence="1">
    <location>
        <begin position="20"/>
        <end position="44"/>
    </location>
</feature>
<reference evidence="2" key="1">
    <citation type="journal article" date="2020" name="Nature">
        <title>Giant virus diversity and host interactions through global metagenomics.</title>
        <authorList>
            <person name="Schulz F."/>
            <person name="Roux S."/>
            <person name="Paez-Espino D."/>
            <person name="Jungbluth S."/>
            <person name="Walsh D.A."/>
            <person name="Denef V.J."/>
            <person name="McMahon K.D."/>
            <person name="Konstantinidis K.T."/>
            <person name="Eloe-Fadrosh E.A."/>
            <person name="Kyrpides N.C."/>
            <person name="Woyke T."/>
        </authorList>
    </citation>
    <scope>NUCLEOTIDE SEQUENCE</scope>
    <source>
        <strain evidence="2">GVMAG-S-1062768-28</strain>
    </source>
</reference>